<dbReference type="Gene3D" id="3.30.1480.10">
    <property type="entry name" value="NusA, N-terminal domain"/>
    <property type="match status" value="1"/>
</dbReference>
<dbReference type="CDD" id="cd02134">
    <property type="entry name" value="KH-II_NusA_rpt1"/>
    <property type="match status" value="1"/>
</dbReference>
<dbReference type="InterPro" id="IPR010213">
    <property type="entry name" value="TF_NusA"/>
</dbReference>
<evidence type="ECO:0000313" key="10">
    <source>
        <dbReference type="EMBL" id="WJW68284.1"/>
    </source>
</evidence>
<comment type="subunit">
    <text evidence="7">Monomer. Binds directly to the core enzyme of the DNA-dependent RNA polymerase and to nascent RNA.</text>
</comment>
<keyword evidence="12" id="KW-1185">Reference proteome</keyword>
<dbReference type="NCBIfam" id="TIGR01953">
    <property type="entry name" value="NusA"/>
    <property type="match status" value="1"/>
</dbReference>
<gene>
    <name evidence="7 9" type="primary">nusA</name>
    <name evidence="9" type="ORF">HXX08_21035</name>
    <name evidence="10" type="ORF">OZ401_003891</name>
</gene>
<dbReference type="Pfam" id="PF26594">
    <property type="entry name" value="KH_NusA_2nd"/>
    <property type="match status" value="1"/>
</dbReference>
<evidence type="ECO:0000259" key="8">
    <source>
        <dbReference type="PROSITE" id="PS50126"/>
    </source>
</evidence>
<keyword evidence="1 7" id="KW-0806">Transcription termination</keyword>
<evidence type="ECO:0000256" key="3">
    <source>
        <dbReference type="ARBA" id="ARBA00022814"/>
    </source>
</evidence>
<reference evidence="9 11" key="1">
    <citation type="submission" date="2020-06" db="EMBL/GenBank/DDBJ databases">
        <title>Anoxygenic phototrophic Chloroflexota member uses a Type I reaction center.</title>
        <authorList>
            <person name="Tsuji J.M."/>
            <person name="Shaw N.A."/>
            <person name="Nagashima S."/>
            <person name="Venkiteswaran J."/>
            <person name="Schiff S.L."/>
            <person name="Hanada S."/>
            <person name="Tank M."/>
            <person name="Neufeld J.D."/>
        </authorList>
    </citation>
    <scope>NUCLEOTIDE SEQUENCE [LARGE SCALE GENOMIC DNA]</scope>
    <source>
        <strain evidence="9">L227-S17</strain>
    </source>
</reference>
<dbReference type="InterPro" id="IPR013735">
    <property type="entry name" value="TF_NusA_N"/>
</dbReference>
<dbReference type="InterPro" id="IPR009019">
    <property type="entry name" value="KH_sf_prok-type"/>
</dbReference>
<dbReference type="HAMAP" id="MF_00945_B">
    <property type="entry name" value="NusA_B"/>
    <property type="match status" value="1"/>
</dbReference>
<dbReference type="GO" id="GO:0003700">
    <property type="term" value="F:DNA-binding transcription factor activity"/>
    <property type="evidence" value="ECO:0007669"/>
    <property type="project" value="InterPro"/>
</dbReference>
<dbReference type="Proteomes" id="UP000521676">
    <property type="component" value="Unassembled WGS sequence"/>
</dbReference>
<dbReference type="PROSITE" id="PS50126">
    <property type="entry name" value="S1"/>
    <property type="match status" value="1"/>
</dbReference>
<dbReference type="CDD" id="cd22529">
    <property type="entry name" value="KH-II_NusA_rpt2"/>
    <property type="match status" value="1"/>
</dbReference>
<dbReference type="SUPFAM" id="SSF54814">
    <property type="entry name" value="Prokaryotic type KH domain (KH-domain type II)"/>
    <property type="match status" value="2"/>
</dbReference>
<dbReference type="PROSITE" id="PS50084">
    <property type="entry name" value="KH_TYPE_1"/>
    <property type="match status" value="1"/>
</dbReference>
<sequence length="545" mass="60468">MKSDFRAAIAQIAADRGLSKEIVVGILENALKAAYKRVNNAAASQNIRVDLSSGDVRVFIQRNIVEEVEDDRLEIGINEVRGLNSRTNLKVGDIYEVDDTPKDFGRIAAQTTKQVLLQGFREAERDHIYETFADREGDIVNGTIQRVDAKGITIELEPRAEALMPPSEQVPTERYRVSQRIKVFLVEVQKNHRGAQLIVSRTHRNLLRRLFEIEVPEIFNGTVEIKSIAREPGLRSKVAVAARQEGVDPVGSCVGMRGVRIQNIVNELYGEKIDVLPWDTDMSKYIANALSPAQVVRVDLDEDEKSALVLVPQNQLSLAIGKEGQNARLAAKLTGWRIDIKPVTAASAAASGSYSRGSLEDDDFAKLARAALSREEQRMENNMANSFARAAAAAGISFNAEEVEDESLAKPSGGEARKVRKDGTFTYNGVTLGPLAPQFANQNVTLFDNGQRLLVMFGDELVRAFRAEEYNGGIPEEEGDEDITDSDLERETRKVRKDRMVVFRNETYGPLSEEYVGQQVELEVNGDHLDIFFDGELIDSFKVNG</sequence>
<dbReference type="InterPro" id="IPR025249">
    <property type="entry name" value="TF_NusA_KH_1st"/>
</dbReference>
<dbReference type="GO" id="GO:0006353">
    <property type="term" value="P:DNA-templated transcription termination"/>
    <property type="evidence" value="ECO:0007669"/>
    <property type="project" value="UniProtKB-UniRule"/>
</dbReference>
<protein>
    <recommendedName>
        <fullName evidence="7">Transcription termination/antitermination protein NusA</fullName>
    </recommendedName>
</protein>
<dbReference type="InterPro" id="IPR003029">
    <property type="entry name" value="S1_domain"/>
</dbReference>
<dbReference type="InterPro" id="IPR036555">
    <property type="entry name" value="NusA_N_sf"/>
</dbReference>
<evidence type="ECO:0000256" key="4">
    <source>
        <dbReference type="ARBA" id="ARBA00022884"/>
    </source>
</evidence>
<dbReference type="PANTHER" id="PTHR22648">
    <property type="entry name" value="TRANSCRIPTION TERMINATION FACTOR NUSA"/>
    <property type="match status" value="1"/>
</dbReference>
<evidence type="ECO:0000313" key="12">
    <source>
        <dbReference type="Proteomes" id="UP001431572"/>
    </source>
</evidence>
<dbReference type="Pfam" id="PF13184">
    <property type="entry name" value="KH_NusA_1st"/>
    <property type="match status" value="1"/>
</dbReference>
<reference evidence="10" key="2">
    <citation type="journal article" date="2024" name="Nature">
        <title>Anoxygenic phototroph of the Chloroflexota uses a type I reaction centre.</title>
        <authorList>
            <person name="Tsuji J.M."/>
            <person name="Shaw N.A."/>
            <person name="Nagashima S."/>
            <person name="Venkiteswaran J.J."/>
            <person name="Schiff S.L."/>
            <person name="Watanabe T."/>
            <person name="Fukui M."/>
            <person name="Hanada S."/>
            <person name="Tank M."/>
            <person name="Neufeld J.D."/>
        </authorList>
    </citation>
    <scope>NUCLEOTIDE SEQUENCE</scope>
    <source>
        <strain evidence="10">L227-S17</strain>
    </source>
</reference>
<evidence type="ECO:0000256" key="6">
    <source>
        <dbReference type="ARBA" id="ARBA00023163"/>
    </source>
</evidence>
<dbReference type="Pfam" id="PF08529">
    <property type="entry name" value="NusA_N"/>
    <property type="match status" value="1"/>
</dbReference>
<dbReference type="SMART" id="SM00316">
    <property type="entry name" value="S1"/>
    <property type="match status" value="1"/>
</dbReference>
<dbReference type="RefSeq" id="WP_341470188.1">
    <property type="nucleotide sequence ID" value="NZ_CP128400.1"/>
</dbReference>
<comment type="subcellular location">
    <subcellularLocation>
        <location evidence="7">Cytoplasm</location>
    </subcellularLocation>
</comment>
<dbReference type="FunFam" id="3.30.300.20:FF:000005">
    <property type="entry name" value="Transcription termination/antitermination protein NusA"/>
    <property type="match status" value="1"/>
</dbReference>
<dbReference type="Proteomes" id="UP001431572">
    <property type="component" value="Chromosome 2"/>
</dbReference>
<organism evidence="9 11">
    <name type="scientific">Candidatus Chlorohelix allophototropha</name>
    <dbReference type="NCBI Taxonomy" id="3003348"/>
    <lineage>
        <taxon>Bacteria</taxon>
        <taxon>Bacillati</taxon>
        <taxon>Chloroflexota</taxon>
        <taxon>Chloroflexia</taxon>
        <taxon>Candidatus Chloroheliales</taxon>
        <taxon>Candidatus Chloroheliaceae</taxon>
        <taxon>Candidatus Chlorohelix</taxon>
    </lineage>
</organism>
<dbReference type="FunFam" id="3.30.300.20:FF:000002">
    <property type="entry name" value="Transcription termination/antitermination protein NusA"/>
    <property type="match status" value="1"/>
</dbReference>
<dbReference type="InterPro" id="IPR012340">
    <property type="entry name" value="NA-bd_OB-fold"/>
</dbReference>
<evidence type="ECO:0000256" key="7">
    <source>
        <dbReference type="HAMAP-Rule" id="MF_00945"/>
    </source>
</evidence>
<dbReference type="GO" id="GO:0003723">
    <property type="term" value="F:RNA binding"/>
    <property type="evidence" value="ECO:0007669"/>
    <property type="project" value="UniProtKB-UniRule"/>
</dbReference>
<keyword evidence="3 7" id="KW-0889">Transcription antitermination</keyword>
<dbReference type="InterPro" id="IPR004087">
    <property type="entry name" value="KH_dom"/>
</dbReference>
<dbReference type="InterPro" id="IPR015946">
    <property type="entry name" value="KH_dom-like_a/b"/>
</dbReference>
<dbReference type="PANTHER" id="PTHR22648:SF0">
    <property type="entry name" value="TRANSCRIPTION TERMINATION_ANTITERMINATION PROTEIN NUSA"/>
    <property type="match status" value="1"/>
</dbReference>
<comment type="function">
    <text evidence="7">Participates in both transcription termination and antitermination.</text>
</comment>
<evidence type="ECO:0000256" key="1">
    <source>
        <dbReference type="ARBA" id="ARBA00022472"/>
    </source>
</evidence>
<dbReference type="GO" id="GO:0031564">
    <property type="term" value="P:transcription antitermination"/>
    <property type="evidence" value="ECO:0007669"/>
    <property type="project" value="UniProtKB-UniRule"/>
</dbReference>
<keyword evidence="5 7" id="KW-0805">Transcription regulation</keyword>
<dbReference type="AlphaFoldDB" id="A0A8T7M8A9"/>
<dbReference type="InterPro" id="IPR058582">
    <property type="entry name" value="KH_NusA_2nd"/>
</dbReference>
<keyword evidence="6 7" id="KW-0804">Transcription</keyword>
<feature type="domain" description="S1 motif" evidence="8">
    <location>
        <begin position="137"/>
        <end position="202"/>
    </location>
</feature>
<keyword evidence="4 7" id="KW-0694">RNA-binding</keyword>
<accession>A0A8T7M8A9</accession>
<dbReference type="Pfam" id="PF00575">
    <property type="entry name" value="S1"/>
    <property type="match status" value="1"/>
</dbReference>
<dbReference type="CDD" id="cd04455">
    <property type="entry name" value="S1_NusA"/>
    <property type="match status" value="1"/>
</dbReference>
<proteinExistence type="inferred from homology"/>
<dbReference type="SMART" id="SM00322">
    <property type="entry name" value="KH"/>
    <property type="match status" value="2"/>
</dbReference>
<evidence type="ECO:0000313" key="9">
    <source>
        <dbReference type="EMBL" id="NWJ48349.1"/>
    </source>
</evidence>
<dbReference type="EMBL" id="JACATZ010000003">
    <property type="protein sequence ID" value="NWJ48349.1"/>
    <property type="molecule type" value="Genomic_DNA"/>
</dbReference>
<dbReference type="SUPFAM" id="SSF69705">
    <property type="entry name" value="Transcription factor NusA, N-terminal domain"/>
    <property type="match status" value="1"/>
</dbReference>
<dbReference type="InterPro" id="IPR030842">
    <property type="entry name" value="TF_NusA_bacterial"/>
</dbReference>
<dbReference type="EMBL" id="CP128400">
    <property type="protein sequence ID" value="WJW68284.1"/>
    <property type="molecule type" value="Genomic_DNA"/>
</dbReference>
<evidence type="ECO:0000256" key="2">
    <source>
        <dbReference type="ARBA" id="ARBA00022490"/>
    </source>
</evidence>
<comment type="similarity">
    <text evidence="7">Belongs to the NusA family.</text>
</comment>
<dbReference type="GO" id="GO:0005829">
    <property type="term" value="C:cytosol"/>
    <property type="evidence" value="ECO:0007669"/>
    <property type="project" value="TreeGrafter"/>
</dbReference>
<evidence type="ECO:0000256" key="5">
    <source>
        <dbReference type="ARBA" id="ARBA00023015"/>
    </source>
</evidence>
<dbReference type="Gene3D" id="3.30.300.20">
    <property type="match status" value="2"/>
</dbReference>
<keyword evidence="2 7" id="KW-0963">Cytoplasm</keyword>
<dbReference type="SUPFAM" id="SSF50249">
    <property type="entry name" value="Nucleic acid-binding proteins"/>
    <property type="match status" value="1"/>
</dbReference>
<name>A0A8T7M8A9_9CHLR</name>
<dbReference type="Gene3D" id="2.40.50.140">
    <property type="entry name" value="Nucleic acid-binding proteins"/>
    <property type="match status" value="1"/>
</dbReference>
<evidence type="ECO:0000313" key="11">
    <source>
        <dbReference type="Proteomes" id="UP000521676"/>
    </source>
</evidence>